<evidence type="ECO:0000313" key="3">
    <source>
        <dbReference type="Proteomes" id="UP000008181"/>
    </source>
</evidence>
<accession>G2QXL3</accession>
<feature type="region of interest" description="Disordered" evidence="1">
    <location>
        <begin position="1"/>
        <end position="21"/>
    </location>
</feature>
<dbReference type="GeneID" id="11523820"/>
<dbReference type="OrthoDB" id="10563057at2759"/>
<organism evidence="2 3">
    <name type="scientific">Thermothielavioides terrestris (strain ATCC 38088 / NRRL 8126)</name>
    <name type="common">Thielavia terrestris</name>
    <dbReference type="NCBI Taxonomy" id="578455"/>
    <lineage>
        <taxon>Eukaryota</taxon>
        <taxon>Fungi</taxon>
        <taxon>Dikarya</taxon>
        <taxon>Ascomycota</taxon>
        <taxon>Pezizomycotina</taxon>
        <taxon>Sordariomycetes</taxon>
        <taxon>Sordariomycetidae</taxon>
        <taxon>Sordariales</taxon>
        <taxon>Chaetomiaceae</taxon>
        <taxon>Thermothielavioides</taxon>
        <taxon>Thermothielavioides terrestris</taxon>
    </lineage>
</organism>
<evidence type="ECO:0000256" key="1">
    <source>
        <dbReference type="SAM" id="MobiDB-lite"/>
    </source>
</evidence>
<dbReference type="HOGENOM" id="CLU_1705473_0_0_1"/>
<proteinExistence type="predicted"/>
<reference evidence="2 3" key="1">
    <citation type="journal article" date="2011" name="Nat. Biotechnol.">
        <title>Comparative genomic analysis of the thermophilic biomass-degrading fungi Myceliophthora thermophila and Thielavia terrestris.</title>
        <authorList>
            <person name="Berka R.M."/>
            <person name="Grigoriev I.V."/>
            <person name="Otillar R."/>
            <person name="Salamov A."/>
            <person name="Grimwood J."/>
            <person name="Reid I."/>
            <person name="Ishmael N."/>
            <person name="John T."/>
            <person name="Darmond C."/>
            <person name="Moisan M.-C."/>
            <person name="Henrissat B."/>
            <person name="Coutinho P.M."/>
            <person name="Lombard V."/>
            <person name="Natvig D.O."/>
            <person name="Lindquist E."/>
            <person name="Schmutz J."/>
            <person name="Lucas S."/>
            <person name="Harris P."/>
            <person name="Powlowski J."/>
            <person name="Bellemare A."/>
            <person name="Taylor D."/>
            <person name="Butler G."/>
            <person name="de Vries R.P."/>
            <person name="Allijn I.E."/>
            <person name="van den Brink J."/>
            <person name="Ushinsky S."/>
            <person name="Storms R."/>
            <person name="Powell A.J."/>
            <person name="Paulsen I.T."/>
            <person name="Elbourne L.D.H."/>
            <person name="Baker S.E."/>
            <person name="Magnuson J."/>
            <person name="LaBoissiere S."/>
            <person name="Clutterbuck A.J."/>
            <person name="Martinez D."/>
            <person name="Wogulis M."/>
            <person name="de Leon A.L."/>
            <person name="Rey M.W."/>
            <person name="Tsang A."/>
        </authorList>
    </citation>
    <scope>NUCLEOTIDE SEQUENCE [LARGE SCALE GENOMIC DNA]</scope>
    <source>
        <strain evidence="3">ATCC 38088 / NRRL 8126</strain>
    </source>
</reference>
<dbReference type="RefSeq" id="XP_003650374.1">
    <property type="nucleotide sequence ID" value="XM_003650326.1"/>
</dbReference>
<dbReference type="EMBL" id="CP003009">
    <property type="protein sequence ID" value="AEO64038.1"/>
    <property type="molecule type" value="Genomic_DNA"/>
</dbReference>
<gene>
    <name evidence="2" type="ORF">THITE_2085544</name>
</gene>
<name>G2QXL3_THETT</name>
<dbReference type="Proteomes" id="UP000008181">
    <property type="component" value="Chromosome 1"/>
</dbReference>
<dbReference type="KEGG" id="ttt:THITE_2085544"/>
<dbReference type="AlphaFoldDB" id="G2QXL3"/>
<sequence length="154" mass="17190">MDSTGHPAAPSRPPGPPRRPLRNINFDALHPTEFQTDMQFLTANLNWVTLPCGFASPRWPQSFVPNWVVEALKLPIVSIPPEDVRTYLTPRGRIRSTRFAVLYVRAVHLNTNFMLVPLPILESETHGNLGVSMIIGRGLLDSYLNCGAGVPYLF</sequence>
<keyword evidence="3" id="KW-1185">Reference proteome</keyword>
<protein>
    <submittedName>
        <fullName evidence="2">Uncharacterized protein</fullName>
    </submittedName>
</protein>
<evidence type="ECO:0000313" key="2">
    <source>
        <dbReference type="EMBL" id="AEO64038.1"/>
    </source>
</evidence>